<gene>
    <name evidence="2" type="ORF">CAL28_08335</name>
</gene>
<feature type="compositionally biased region" description="Polar residues" evidence="1">
    <location>
        <begin position="397"/>
        <end position="407"/>
    </location>
</feature>
<keyword evidence="3" id="KW-1185">Reference proteome</keyword>
<dbReference type="InterPro" id="IPR059206">
    <property type="entry name" value="Sll1717-like"/>
</dbReference>
<protein>
    <submittedName>
        <fullName evidence="2">Uncharacterized protein</fullName>
    </submittedName>
</protein>
<feature type="compositionally biased region" description="Basic residues" evidence="1">
    <location>
        <begin position="375"/>
        <end position="388"/>
    </location>
</feature>
<feature type="compositionally biased region" description="Polar residues" evidence="1">
    <location>
        <begin position="444"/>
        <end position="454"/>
    </location>
</feature>
<dbReference type="OrthoDB" id="9179688at2"/>
<feature type="region of interest" description="Disordered" evidence="1">
    <location>
        <begin position="362"/>
        <end position="469"/>
    </location>
</feature>
<name>A0A261UD49_9BORD</name>
<feature type="compositionally biased region" description="Basic and acidic residues" evidence="1">
    <location>
        <begin position="408"/>
        <end position="430"/>
    </location>
</feature>
<dbReference type="NCBIfam" id="NF047389">
    <property type="entry name" value="ATPase_Sll1717"/>
    <property type="match status" value="1"/>
</dbReference>
<dbReference type="EMBL" id="NEVS01000004">
    <property type="protein sequence ID" value="OZI59531.1"/>
    <property type="molecule type" value="Genomic_DNA"/>
</dbReference>
<reference evidence="3" key="1">
    <citation type="submission" date="2017-05" db="EMBL/GenBank/DDBJ databases">
        <title>Complete and WGS of Bordetella genogroups.</title>
        <authorList>
            <person name="Spilker T."/>
            <person name="Lipuma J."/>
        </authorList>
    </citation>
    <scope>NUCLEOTIDE SEQUENCE [LARGE SCALE GENOMIC DNA]</scope>
    <source>
        <strain evidence="3">AU8856</strain>
    </source>
</reference>
<evidence type="ECO:0000256" key="1">
    <source>
        <dbReference type="SAM" id="MobiDB-lite"/>
    </source>
</evidence>
<dbReference type="RefSeq" id="WP_094840965.1">
    <property type="nucleotide sequence ID" value="NZ_NEVS01000004.1"/>
</dbReference>
<evidence type="ECO:0000313" key="2">
    <source>
        <dbReference type="EMBL" id="OZI59531.1"/>
    </source>
</evidence>
<organism evidence="2 3">
    <name type="scientific">Bordetella genomosp. 11</name>
    <dbReference type="NCBI Taxonomy" id="1416808"/>
    <lineage>
        <taxon>Bacteria</taxon>
        <taxon>Pseudomonadati</taxon>
        <taxon>Pseudomonadota</taxon>
        <taxon>Betaproteobacteria</taxon>
        <taxon>Burkholderiales</taxon>
        <taxon>Alcaligenaceae</taxon>
        <taxon>Bordetella</taxon>
    </lineage>
</organism>
<dbReference type="AlphaFoldDB" id="A0A261UD49"/>
<proteinExistence type="predicted"/>
<accession>A0A261UD49</accession>
<sequence length="469" mass="53775">MGSFGVEESFQRTDEIEVIRHHLLQKESELKKAIGELRVGKNVALFMDGIDFRPESVPYIDYIECIKGLGEAAWHLNSDFFGNIRDSKGRLKIVLLLRPDVFHSMNIYNSNSRLRDNSVLLDWSTTEKEMRVSKLYSAAGRYFASQQGRHVDSVNPVEAADNYFSSQHDNTIFRRFLRTSFQKPRDVLTFIQTARQVSVLKLNKGDDSRLAPEVVTHPLFTKDYAVYLLGEVKNYAAFYMEQSDFATYLKFFQYLDGRSEFTYSQFCEAFRRFKKWINGEPLKATTYLRDAEALLQFFYDVNVIGYSEAMEDQKSDTRSPKATFYHWAYRERTLIDIAPKVKMSGLLRVNPGISKALDIGLHAQHPGSKEPERTRKARFARPGHRKANKQTDKRSGTAPSLQIQGGSKTDHKVALTNRDDGRKPYQDDRAATTTARQQQRHRQSNANGTKTQDSGRAPSSLGARARFKK</sequence>
<dbReference type="Proteomes" id="UP000215767">
    <property type="component" value="Unassembled WGS sequence"/>
</dbReference>
<comment type="caution">
    <text evidence="2">The sequence shown here is derived from an EMBL/GenBank/DDBJ whole genome shotgun (WGS) entry which is preliminary data.</text>
</comment>
<evidence type="ECO:0000313" key="3">
    <source>
        <dbReference type="Proteomes" id="UP000215767"/>
    </source>
</evidence>